<evidence type="ECO:0000313" key="2">
    <source>
        <dbReference type="Proteomes" id="UP000002171"/>
    </source>
</evidence>
<dbReference type="Proteomes" id="UP000002171">
    <property type="component" value="Unassembled WGS sequence"/>
</dbReference>
<proteinExistence type="predicted"/>
<accession>A0A7U8C9X7</accession>
<comment type="caution">
    <text evidence="1">The sequence shown here is derived from an EMBL/GenBank/DDBJ whole genome shotgun (WGS) entry which is preliminary data.</text>
</comment>
<name>A0A7U8C9X7_NEPCE</name>
<evidence type="ECO:0000313" key="1">
    <source>
        <dbReference type="EMBL" id="EAR62810.1"/>
    </source>
</evidence>
<sequence length="76" mass="8802">MLAECVCQSLHGEPDKSLDLNLLSQIPNQRIYRCGYCHSFLAYTEDVREWEVLLQADLETEIKTLYEPEVIQRAAT</sequence>
<keyword evidence="2" id="KW-1185">Reference proteome</keyword>
<protein>
    <submittedName>
        <fullName evidence="1">Uncharacterized protein</fullName>
    </submittedName>
</protein>
<reference evidence="1 2" key="1">
    <citation type="submission" date="2006-02" db="EMBL/GenBank/DDBJ databases">
        <authorList>
            <person name="Pinhassi J."/>
            <person name="Pedros-Alio C."/>
            <person name="Ferriera S."/>
            <person name="Johnson J."/>
            <person name="Kravitz S."/>
            <person name="Halpern A."/>
            <person name="Remington K."/>
            <person name="Beeson K."/>
            <person name="Tran B."/>
            <person name="Rogers Y.-H."/>
            <person name="Friedman R."/>
            <person name="Venter J.C."/>
        </authorList>
    </citation>
    <scope>NUCLEOTIDE SEQUENCE [LARGE SCALE GENOMIC DNA]</scope>
    <source>
        <strain evidence="1 2">MED92</strain>
    </source>
</reference>
<dbReference type="EMBL" id="AAOW01000001">
    <property type="protein sequence ID" value="EAR62810.1"/>
    <property type="molecule type" value="Genomic_DNA"/>
</dbReference>
<organism evidence="1 2">
    <name type="scientific">Neptuniibacter caesariensis</name>
    <dbReference type="NCBI Taxonomy" id="207954"/>
    <lineage>
        <taxon>Bacteria</taxon>
        <taxon>Pseudomonadati</taxon>
        <taxon>Pseudomonadota</taxon>
        <taxon>Gammaproteobacteria</taxon>
        <taxon>Oceanospirillales</taxon>
        <taxon>Oceanospirillaceae</taxon>
        <taxon>Neptuniibacter</taxon>
    </lineage>
</organism>
<dbReference type="AlphaFoldDB" id="A0A7U8C9X7"/>
<gene>
    <name evidence="1" type="ORF">MED92_06821</name>
</gene>